<reference evidence="2" key="1">
    <citation type="submission" date="2009-09" db="EMBL/GenBank/DDBJ databases">
        <title>The complete genome of Kribbella flavida DSM 17836.</title>
        <authorList>
            <consortium name="US DOE Joint Genome Institute (JGI-PGF)"/>
            <person name="Lucas S."/>
            <person name="Copeland A."/>
            <person name="Lapidus A."/>
            <person name="Glavina del Rio T."/>
            <person name="Dalin E."/>
            <person name="Tice H."/>
            <person name="Bruce D."/>
            <person name="Goodwin L."/>
            <person name="Pitluck S."/>
            <person name="Kyrpides N."/>
            <person name="Mavromatis K."/>
            <person name="Ivanova N."/>
            <person name="Saunders E."/>
            <person name="Brettin T."/>
            <person name="Detter J.C."/>
            <person name="Han C."/>
            <person name="Larimer F."/>
            <person name="Land M."/>
            <person name="Hauser L."/>
            <person name="Markowitz V."/>
            <person name="Cheng J.-F."/>
            <person name="Hugenholtz P."/>
            <person name="Woyke T."/>
            <person name="Wu D."/>
            <person name="Pukall R."/>
            <person name="Klenk H.-P."/>
            <person name="Eisen J.A."/>
        </authorList>
    </citation>
    <scope>NUCLEOTIDE SEQUENCE [LARGE SCALE GENOMIC DNA]</scope>
    <source>
        <strain evidence="2">DSM 17836 / JCM 10339 / NBRC 14399</strain>
    </source>
</reference>
<dbReference type="Proteomes" id="UP000007967">
    <property type="component" value="Chromosome"/>
</dbReference>
<organism evidence="1 2">
    <name type="scientific">Kribbella flavida (strain DSM 17836 / JCM 10339 / NBRC 14399)</name>
    <dbReference type="NCBI Taxonomy" id="479435"/>
    <lineage>
        <taxon>Bacteria</taxon>
        <taxon>Bacillati</taxon>
        <taxon>Actinomycetota</taxon>
        <taxon>Actinomycetes</taxon>
        <taxon>Propionibacteriales</taxon>
        <taxon>Kribbellaceae</taxon>
        <taxon>Kribbella</taxon>
    </lineage>
</organism>
<gene>
    <name evidence="1" type="ordered locus">Kfla_0754</name>
</gene>
<sequence>MNVFPIGHYSGLRPGDEPVHVVRVGWHQHRLSEDAFGVWVLAHGMTQTGKGRWTTAEVAELAQQAGLGQPDNHLDELLALGALALVPDESAEAIDFARKHRMDVLFVGLGNTAERPDEHAVGVPGLGTAAVLDPDCYELWQWGSVAPTLWHSCEVRATVTAELGQTLEPVDALAEILGDLRFLVAHGCAYLDVVG</sequence>
<evidence type="ECO:0000313" key="2">
    <source>
        <dbReference type="Proteomes" id="UP000007967"/>
    </source>
</evidence>
<dbReference type="STRING" id="479435.Kfla_0754"/>
<dbReference type="RefSeq" id="WP_012918429.1">
    <property type="nucleotide sequence ID" value="NC_013729.1"/>
</dbReference>
<dbReference type="eggNOG" id="ENOG50343FI">
    <property type="taxonomic scope" value="Bacteria"/>
</dbReference>
<protein>
    <submittedName>
        <fullName evidence="1">Uncharacterized protein</fullName>
    </submittedName>
</protein>
<dbReference type="HOGENOM" id="CLU_1394753_0_0_11"/>
<evidence type="ECO:0000313" key="1">
    <source>
        <dbReference type="EMBL" id="ADB29873.1"/>
    </source>
</evidence>
<dbReference type="AlphaFoldDB" id="D2PYM7"/>
<accession>D2PYM7</accession>
<name>D2PYM7_KRIFD</name>
<keyword evidence="2" id="KW-1185">Reference proteome</keyword>
<proteinExistence type="predicted"/>
<reference evidence="1 2" key="2">
    <citation type="journal article" date="2010" name="Stand. Genomic Sci.">
        <title>Complete genome sequence of Kribbella flavida type strain (IFO 14399).</title>
        <authorList>
            <person name="Pukall R."/>
            <person name="Lapidus A."/>
            <person name="Glavina Del Rio T."/>
            <person name="Copeland A."/>
            <person name="Tice H."/>
            <person name="Cheng J.-F."/>
            <person name="Lucas S."/>
            <person name="Chen F."/>
            <person name="Nolan M."/>
            <person name="LaButti K."/>
            <person name="Pati A."/>
            <person name="Ivanova N."/>
            <person name="Mavrommatis K."/>
            <person name="Mikhailova N."/>
            <person name="Pitluck S."/>
            <person name="Bruce D."/>
            <person name="Goodwin L."/>
            <person name="Land M."/>
            <person name="Hauser L."/>
            <person name="Chang Y.-J."/>
            <person name="Jeffries C.D."/>
            <person name="Chen A."/>
            <person name="Palaniappan K."/>
            <person name="Chain P."/>
            <person name="Rohde M."/>
            <person name="Goeker M."/>
            <person name="Bristow J."/>
            <person name="Eisen J.A."/>
            <person name="Markowitz V."/>
            <person name="Hugenholtz P."/>
            <person name="Kyrpides N.C."/>
            <person name="Klenk H.-P."/>
            <person name="Brettin T."/>
        </authorList>
    </citation>
    <scope>NUCLEOTIDE SEQUENCE [LARGE SCALE GENOMIC DNA]</scope>
    <source>
        <strain evidence="2">DSM 17836 / JCM 10339 / NBRC 14399</strain>
    </source>
</reference>
<dbReference type="EMBL" id="CP001736">
    <property type="protein sequence ID" value="ADB29873.1"/>
    <property type="molecule type" value="Genomic_DNA"/>
</dbReference>
<dbReference type="KEGG" id="kfl:Kfla_0754"/>
<dbReference type="OrthoDB" id="3692316at2"/>